<dbReference type="Proteomes" id="UP000237823">
    <property type="component" value="Unassembled WGS sequence"/>
</dbReference>
<dbReference type="RefSeq" id="WP_000041487.1">
    <property type="nucleotide sequence ID" value="NZ_AP024415.1"/>
</dbReference>
<dbReference type="EMBL" id="NEPB01000022">
    <property type="protein sequence ID" value="PRN34524.1"/>
    <property type="molecule type" value="Genomic_DNA"/>
</dbReference>
<dbReference type="AlphaFoldDB" id="A0A219CD66"/>
<dbReference type="KEGG" id="abw:BL01_04915"/>
<evidence type="ECO:0000313" key="4">
    <source>
        <dbReference type="EMBL" id="PRN34524.1"/>
    </source>
</evidence>
<evidence type="ECO:0000313" key="3">
    <source>
        <dbReference type="EMBL" id="MDR8431262.1"/>
    </source>
</evidence>
<protein>
    <submittedName>
        <fullName evidence="1">Uncharacterized protein</fullName>
    </submittedName>
</protein>
<reference evidence="2" key="2">
    <citation type="submission" date="2019-07" db="EMBL/GenBank/DDBJ databases">
        <title>Biological characteristics of mucoid Acinetobacter baumannii from a general hospital in China.</title>
        <authorList>
            <person name="Hua X."/>
            <person name="Yu Y."/>
        </authorList>
    </citation>
    <scope>NUCLEOTIDE SEQUENCE [LARGE SCALE GENOMIC DNA]</scope>
    <source>
        <strain evidence="2">N41</strain>
        <strain evidence="3">N8</strain>
    </source>
</reference>
<dbReference type="EMBL" id="VMBB01000003">
    <property type="protein sequence ID" value="MDR8259561.1"/>
    <property type="molecule type" value="Genomic_DNA"/>
</dbReference>
<dbReference type="OMA" id="HERWKLA"/>
<proteinExistence type="predicted"/>
<evidence type="ECO:0000313" key="2">
    <source>
        <dbReference type="EMBL" id="MDR8259561.1"/>
    </source>
</evidence>
<dbReference type="STRING" id="1096995.BJAB07104_02780"/>
<gene>
    <name evidence="4" type="ORF">B9W25_11255</name>
    <name evidence="3" type="ORF">FPK63_09255</name>
    <name evidence="2" type="ORF">FPK87_03545</name>
    <name evidence="5" type="ORF">FQZ18_05850</name>
    <name evidence="1" type="ORF">IAG11_05920</name>
</gene>
<evidence type="ECO:0000313" key="5">
    <source>
        <dbReference type="EMBL" id="QNV22867.1"/>
    </source>
</evidence>
<dbReference type="Proteomes" id="UP000516419">
    <property type="component" value="Chromosome"/>
</dbReference>
<reference evidence="4 6" key="1">
    <citation type="submission" date="2017-04" db="EMBL/GenBank/DDBJ databases">
        <title>Comparison of Acinetobacter baumannii whole genome sequences from two major hospitals in Kuwait.</title>
        <authorList>
            <person name="Nasser K."/>
            <person name="Habibi N."/>
            <person name="Khan M.W."/>
            <person name="Purohit P."/>
            <person name="Al-Obaid I."/>
            <person name="Dhar R."/>
            <person name="Al-Fouzan W."/>
            <person name="Mustafa A.S."/>
        </authorList>
    </citation>
    <scope>NUCLEOTIDE SEQUENCE [LARGE SCALE GENOMIC DNA]</scope>
    <source>
        <strain evidence="4 6">KUFAR57</strain>
    </source>
</reference>
<organism evidence="1 8">
    <name type="scientific">Acinetobacter baumannii</name>
    <dbReference type="NCBI Taxonomy" id="470"/>
    <lineage>
        <taxon>Bacteria</taxon>
        <taxon>Pseudomonadati</taxon>
        <taxon>Pseudomonadota</taxon>
        <taxon>Gammaproteobacteria</taxon>
        <taxon>Moraxellales</taxon>
        <taxon>Moraxellaceae</taxon>
        <taxon>Acinetobacter</taxon>
        <taxon>Acinetobacter calcoaceticus/baumannii complex</taxon>
    </lineage>
</organism>
<name>A0A219CD66_ACIBA</name>
<evidence type="ECO:0000313" key="7">
    <source>
        <dbReference type="Proteomes" id="UP000516419"/>
    </source>
</evidence>
<dbReference type="EMBL" id="JACSVK010000010">
    <property type="protein sequence ID" value="MBD0219424.1"/>
    <property type="molecule type" value="Genomic_DNA"/>
</dbReference>
<evidence type="ECO:0000313" key="8">
    <source>
        <dbReference type="Proteomes" id="UP000634608"/>
    </source>
</evidence>
<sequence length="253" mass="28698">MSKMRELQSRAGNPDLSHWKNNKLFSIAEAALLTCGIDPLDHNHNFENNLVADLQFKNVVNWRHAILLIRAFKEGICTHEIKSPCVLLNREDYHGNGYTESKEQSALGISDIGDICIFGTRIHRDNLHIWLNYNDYFEPIQSHTISAQNSTYPSHEPIQLNSIVSLPAPIYRTPALDAVQGVVNKFWVSYDPDGNQPPPKQIQVTEWIKANYPDIQAADICKYIDKICRHPEAKKGGNTKVNQQIKIKGVTTK</sequence>
<evidence type="ECO:0000313" key="6">
    <source>
        <dbReference type="Proteomes" id="UP000237823"/>
    </source>
</evidence>
<accession>A0A219CD66</accession>
<evidence type="ECO:0000313" key="1">
    <source>
        <dbReference type="EMBL" id="MBD0219424.1"/>
    </source>
</evidence>
<reference evidence="1" key="3">
    <citation type="submission" date="2020-08" db="EMBL/GenBank/DDBJ databases">
        <title>Diversity of carbapenem-resistant Acinetobacter baumannii and bacteriophage-mediated spread of the Oxa23 carbapenemase.</title>
        <authorList>
            <person name="Abouelfetouh A."/>
            <person name="Mattock J."/>
            <person name="Turner D."/>
            <person name="Li E."/>
            <person name="Evans B.A."/>
        </authorList>
    </citation>
    <scope>NUCLEOTIDE SEQUENCE</scope>
    <source>
        <strain evidence="1">A86</strain>
    </source>
</reference>
<dbReference type="EMBL" id="VMAF01000010">
    <property type="protein sequence ID" value="MDR8431262.1"/>
    <property type="molecule type" value="Genomic_DNA"/>
</dbReference>
<dbReference type="Proteomes" id="UP000634608">
    <property type="component" value="Unassembled WGS sequence"/>
</dbReference>
<dbReference type="EMBL" id="CP061525">
    <property type="protein sequence ID" value="QNV22867.1"/>
    <property type="molecule type" value="Genomic_DNA"/>
</dbReference>
<reference evidence="5 7" key="4">
    <citation type="submission" date="2020-09" db="EMBL/GenBank/DDBJ databases">
        <title>Carbapenem-Resistant Acinetobacter baumannii devoid of typical resistance factors.</title>
        <authorList>
            <person name="Hoffmann M."/>
            <person name="Luo Y."/>
            <person name="Strain E."/>
            <person name="Rand H."/>
            <person name="Javkar K.G."/>
        </authorList>
    </citation>
    <scope>NUCLEOTIDE SEQUENCE [LARGE SCALE GENOMIC DNA]</scope>
    <source>
        <strain evidence="5 7">CFSAN093705</strain>
    </source>
</reference>